<comment type="caution">
    <text evidence="2">The sequence shown here is derived from an EMBL/GenBank/DDBJ whole genome shotgun (WGS) entry which is preliminary data.</text>
</comment>
<name>A0ABD1IH00_SALDI</name>
<accession>A0ABD1IH00</accession>
<reference evidence="2 3" key="1">
    <citation type="submission" date="2024-06" db="EMBL/GenBank/DDBJ databases">
        <title>A chromosome level genome sequence of Diviner's sage (Salvia divinorum).</title>
        <authorList>
            <person name="Ford S.A."/>
            <person name="Ro D.-K."/>
            <person name="Ness R.W."/>
            <person name="Phillips M.A."/>
        </authorList>
    </citation>
    <scope>NUCLEOTIDE SEQUENCE [LARGE SCALE GENOMIC DNA]</scope>
    <source>
        <strain evidence="2">SAF-2024a</strain>
        <tissue evidence="2">Leaf</tissue>
    </source>
</reference>
<evidence type="ECO:0000313" key="3">
    <source>
        <dbReference type="Proteomes" id="UP001567538"/>
    </source>
</evidence>
<protein>
    <submittedName>
        <fullName evidence="2">Uncharacterized protein</fullName>
    </submittedName>
</protein>
<organism evidence="2 3">
    <name type="scientific">Salvia divinorum</name>
    <name type="common">Maria pastora</name>
    <name type="synonym">Diviner's sage</name>
    <dbReference type="NCBI Taxonomy" id="28513"/>
    <lineage>
        <taxon>Eukaryota</taxon>
        <taxon>Viridiplantae</taxon>
        <taxon>Streptophyta</taxon>
        <taxon>Embryophyta</taxon>
        <taxon>Tracheophyta</taxon>
        <taxon>Spermatophyta</taxon>
        <taxon>Magnoliopsida</taxon>
        <taxon>eudicotyledons</taxon>
        <taxon>Gunneridae</taxon>
        <taxon>Pentapetalae</taxon>
        <taxon>asterids</taxon>
        <taxon>lamiids</taxon>
        <taxon>Lamiales</taxon>
        <taxon>Lamiaceae</taxon>
        <taxon>Nepetoideae</taxon>
        <taxon>Mentheae</taxon>
        <taxon>Salviinae</taxon>
        <taxon>Salvia</taxon>
        <taxon>Salvia subgen. Calosphace</taxon>
    </lineage>
</organism>
<proteinExistence type="predicted"/>
<gene>
    <name evidence="2" type="ORF">AAHA92_02613</name>
</gene>
<keyword evidence="1" id="KW-1133">Transmembrane helix</keyword>
<keyword evidence="1" id="KW-0472">Membrane</keyword>
<feature type="transmembrane region" description="Helical" evidence="1">
    <location>
        <begin position="6"/>
        <end position="22"/>
    </location>
</feature>
<dbReference type="EMBL" id="JBEAFC010000002">
    <property type="protein sequence ID" value="KAL1567093.1"/>
    <property type="molecule type" value="Genomic_DNA"/>
</dbReference>
<dbReference type="AlphaFoldDB" id="A0ABD1IH00"/>
<sequence length="80" mass="8775">MKGSSFWILGVGMIGGIFLLQSEKINVVRWLTCVIRGGVEGWRSTTHFHVTQDQRRANPKACSKCTKEAKPKSLAAKTGA</sequence>
<keyword evidence="1" id="KW-0812">Transmembrane</keyword>
<evidence type="ECO:0000256" key="1">
    <source>
        <dbReference type="SAM" id="Phobius"/>
    </source>
</evidence>
<evidence type="ECO:0000313" key="2">
    <source>
        <dbReference type="EMBL" id="KAL1567093.1"/>
    </source>
</evidence>
<keyword evidence="3" id="KW-1185">Reference proteome</keyword>
<dbReference type="Proteomes" id="UP001567538">
    <property type="component" value="Unassembled WGS sequence"/>
</dbReference>